<feature type="non-terminal residue" evidence="1">
    <location>
        <position position="1"/>
    </location>
</feature>
<name>A0A843UL96_COLES</name>
<sequence length="87" mass="9064">SVPSAPISPLPLRPYACALFAGDTAGDAVGDAVGDTAACALFAPSPPVGDATTVHRSRPTNYFEMAGVDKSWMNVTDRLDSREKAIK</sequence>
<comment type="caution">
    <text evidence="1">The sequence shown here is derived from an EMBL/GenBank/DDBJ whole genome shotgun (WGS) entry which is preliminary data.</text>
</comment>
<proteinExistence type="predicted"/>
<organism evidence="1 2">
    <name type="scientific">Colocasia esculenta</name>
    <name type="common">Wild taro</name>
    <name type="synonym">Arum esculentum</name>
    <dbReference type="NCBI Taxonomy" id="4460"/>
    <lineage>
        <taxon>Eukaryota</taxon>
        <taxon>Viridiplantae</taxon>
        <taxon>Streptophyta</taxon>
        <taxon>Embryophyta</taxon>
        <taxon>Tracheophyta</taxon>
        <taxon>Spermatophyta</taxon>
        <taxon>Magnoliopsida</taxon>
        <taxon>Liliopsida</taxon>
        <taxon>Araceae</taxon>
        <taxon>Aroideae</taxon>
        <taxon>Colocasieae</taxon>
        <taxon>Colocasia</taxon>
    </lineage>
</organism>
<dbReference type="AlphaFoldDB" id="A0A843UL96"/>
<dbReference type="EMBL" id="NMUH01000675">
    <property type="protein sequence ID" value="MQL83117.1"/>
    <property type="molecule type" value="Genomic_DNA"/>
</dbReference>
<evidence type="ECO:0000313" key="2">
    <source>
        <dbReference type="Proteomes" id="UP000652761"/>
    </source>
</evidence>
<gene>
    <name evidence="1" type="ORF">Taro_015604</name>
</gene>
<dbReference type="Proteomes" id="UP000652761">
    <property type="component" value="Unassembled WGS sequence"/>
</dbReference>
<accession>A0A843UL96</accession>
<protein>
    <submittedName>
        <fullName evidence="1">Uncharacterized protein</fullName>
    </submittedName>
</protein>
<reference evidence="1" key="1">
    <citation type="submission" date="2017-07" db="EMBL/GenBank/DDBJ databases">
        <title>Taro Niue Genome Assembly and Annotation.</title>
        <authorList>
            <person name="Atibalentja N."/>
            <person name="Keating K."/>
            <person name="Fields C.J."/>
        </authorList>
    </citation>
    <scope>NUCLEOTIDE SEQUENCE</scope>
    <source>
        <strain evidence="1">Niue_2</strain>
        <tissue evidence="1">Leaf</tissue>
    </source>
</reference>
<feature type="non-terminal residue" evidence="1">
    <location>
        <position position="87"/>
    </location>
</feature>
<evidence type="ECO:0000313" key="1">
    <source>
        <dbReference type="EMBL" id="MQL83117.1"/>
    </source>
</evidence>
<keyword evidence="2" id="KW-1185">Reference proteome</keyword>